<dbReference type="OrthoDB" id="2354757at2759"/>
<dbReference type="GO" id="GO:0005886">
    <property type="term" value="C:plasma membrane"/>
    <property type="evidence" value="ECO:0007669"/>
    <property type="project" value="InterPro"/>
</dbReference>
<dbReference type="Pfam" id="PF06687">
    <property type="entry name" value="SUR7"/>
    <property type="match status" value="1"/>
</dbReference>
<reference evidence="2" key="1">
    <citation type="submission" date="2020-11" db="EMBL/GenBank/DDBJ databases">
        <authorList>
            <consortium name="DOE Joint Genome Institute"/>
            <person name="Ahrendt S."/>
            <person name="Riley R."/>
            <person name="Andreopoulos W."/>
            <person name="Labutti K."/>
            <person name="Pangilinan J."/>
            <person name="Ruiz-Duenas F.J."/>
            <person name="Barrasa J.M."/>
            <person name="Sanchez-Garcia M."/>
            <person name="Camarero S."/>
            <person name="Miyauchi S."/>
            <person name="Serrano A."/>
            <person name="Linde D."/>
            <person name="Babiker R."/>
            <person name="Drula E."/>
            <person name="Ayuso-Fernandez I."/>
            <person name="Pacheco R."/>
            <person name="Padilla G."/>
            <person name="Ferreira P."/>
            <person name="Barriuso J."/>
            <person name="Kellner H."/>
            <person name="Castanera R."/>
            <person name="Alfaro M."/>
            <person name="Ramirez L."/>
            <person name="Pisabarro A.G."/>
            <person name="Kuo A."/>
            <person name="Tritt A."/>
            <person name="Lipzen A."/>
            <person name="He G."/>
            <person name="Yan M."/>
            <person name="Ng V."/>
            <person name="Cullen D."/>
            <person name="Martin F."/>
            <person name="Rosso M.-N."/>
            <person name="Henrissat B."/>
            <person name="Hibbett D."/>
            <person name="Martinez A.T."/>
            <person name="Grigoriev I.V."/>
        </authorList>
    </citation>
    <scope>NUCLEOTIDE SEQUENCE</scope>
    <source>
        <strain evidence="2">CIRM-BRFM 674</strain>
    </source>
</reference>
<accession>A0A9P6CTM6</accession>
<dbReference type="GO" id="GO:0032153">
    <property type="term" value="C:cell division site"/>
    <property type="evidence" value="ECO:0007669"/>
    <property type="project" value="TreeGrafter"/>
</dbReference>
<keyword evidence="1" id="KW-0472">Membrane</keyword>
<comment type="caution">
    <text evidence="2">The sequence shown here is derived from an EMBL/GenBank/DDBJ whole genome shotgun (WGS) entry which is preliminary data.</text>
</comment>
<dbReference type="EMBL" id="MU155231">
    <property type="protein sequence ID" value="KAF9478567.1"/>
    <property type="molecule type" value="Genomic_DNA"/>
</dbReference>
<dbReference type="PANTHER" id="PTHR28013">
    <property type="entry name" value="PROTEIN DCV1-RELATED"/>
    <property type="match status" value="1"/>
</dbReference>
<protein>
    <recommendedName>
        <fullName evidence="4">Pali-domain-containing protein</fullName>
    </recommendedName>
</protein>
<keyword evidence="3" id="KW-1185">Reference proteome</keyword>
<dbReference type="AlphaFoldDB" id="A0A9P6CTM6"/>
<organism evidence="2 3">
    <name type="scientific">Pholiota conissans</name>
    <dbReference type="NCBI Taxonomy" id="109636"/>
    <lineage>
        <taxon>Eukaryota</taxon>
        <taxon>Fungi</taxon>
        <taxon>Dikarya</taxon>
        <taxon>Basidiomycota</taxon>
        <taxon>Agaricomycotina</taxon>
        <taxon>Agaricomycetes</taxon>
        <taxon>Agaricomycetidae</taxon>
        <taxon>Agaricales</taxon>
        <taxon>Agaricineae</taxon>
        <taxon>Strophariaceae</taxon>
        <taxon>Pholiota</taxon>
    </lineage>
</organism>
<feature type="transmembrane region" description="Helical" evidence="1">
    <location>
        <begin position="165"/>
        <end position="187"/>
    </location>
</feature>
<keyword evidence="1" id="KW-1133">Transmembrane helix</keyword>
<feature type="transmembrane region" description="Helical" evidence="1">
    <location>
        <begin position="93"/>
        <end position="114"/>
    </location>
</feature>
<dbReference type="InterPro" id="IPR051380">
    <property type="entry name" value="pH-response_reg_palI/RIM9"/>
</dbReference>
<evidence type="ECO:0000256" key="1">
    <source>
        <dbReference type="SAM" id="Phobius"/>
    </source>
</evidence>
<sequence>MAQTSSIPGTALIAAALILSLLVTLSLPFLPGLDIARVTVDIEGYESDQRMGIWSSCMYYTTGIHTCGPREPGYEMEVYNVLNPSSSEVITSAWTRGLVLHPIATAFILIAFLASLFVSNVIALLATSFATCIASTAFILDIVLYAHLHSIVKDANFGAAASTSAGFWLSFASVVFLAIAGVVFHFARRREIRSLKEASYPLQSKDGKHWADKFKNSEF</sequence>
<dbReference type="GO" id="GO:0035838">
    <property type="term" value="C:growing cell tip"/>
    <property type="evidence" value="ECO:0007669"/>
    <property type="project" value="TreeGrafter"/>
</dbReference>
<feature type="transmembrane region" description="Helical" evidence="1">
    <location>
        <begin position="12"/>
        <end position="30"/>
    </location>
</feature>
<evidence type="ECO:0008006" key="4">
    <source>
        <dbReference type="Google" id="ProtNLM"/>
    </source>
</evidence>
<dbReference type="PANTHER" id="PTHR28013:SF4">
    <property type="entry name" value="MARVEL DOMAIN-CONTAINING PROTEIN"/>
    <property type="match status" value="1"/>
</dbReference>
<proteinExistence type="predicted"/>
<dbReference type="InterPro" id="IPR009571">
    <property type="entry name" value="SUR7/Rim9-like_fungi"/>
</dbReference>
<keyword evidence="1" id="KW-0812">Transmembrane</keyword>
<dbReference type="Proteomes" id="UP000807469">
    <property type="component" value="Unassembled WGS sequence"/>
</dbReference>
<feature type="transmembrane region" description="Helical" evidence="1">
    <location>
        <begin position="121"/>
        <end position="145"/>
    </location>
</feature>
<evidence type="ECO:0000313" key="3">
    <source>
        <dbReference type="Proteomes" id="UP000807469"/>
    </source>
</evidence>
<name>A0A9P6CTM6_9AGAR</name>
<evidence type="ECO:0000313" key="2">
    <source>
        <dbReference type="EMBL" id="KAF9478567.1"/>
    </source>
</evidence>
<gene>
    <name evidence="2" type="ORF">BDN70DRAFT_933278</name>
</gene>